<dbReference type="Gene3D" id="1.10.439.10">
    <property type="entry name" value="Penicillin Amidohydrolase, domain 1"/>
    <property type="match status" value="1"/>
</dbReference>
<comment type="caution">
    <text evidence="6">The sequence shown here is derived from an EMBL/GenBank/DDBJ whole genome shotgun (WGS) entry which is preliminary data.</text>
</comment>
<evidence type="ECO:0000313" key="6">
    <source>
        <dbReference type="EMBL" id="ERJ19146.1"/>
    </source>
</evidence>
<evidence type="ECO:0000256" key="2">
    <source>
        <dbReference type="ARBA" id="ARBA00022729"/>
    </source>
</evidence>
<dbReference type="Gene3D" id="2.30.120.10">
    <property type="match status" value="1"/>
</dbReference>
<dbReference type="OrthoDB" id="9760084at2"/>
<dbReference type="EC" id="3.5.1.11" evidence="6"/>
<dbReference type="InterPro" id="IPR002692">
    <property type="entry name" value="S45"/>
</dbReference>
<dbReference type="eggNOG" id="COG2366">
    <property type="taxonomic scope" value="Bacteria"/>
</dbReference>
<protein>
    <submittedName>
        <fullName evidence="6">Acyl-homoserine lactone acylase AaiD protein</fullName>
        <ecNumber evidence="6">3.5.1.11</ecNumber>
    </submittedName>
</protein>
<dbReference type="AlphaFoldDB" id="U2E5U0"/>
<feature type="region of interest" description="Disordered" evidence="5">
    <location>
        <begin position="769"/>
        <end position="794"/>
    </location>
</feature>
<reference evidence="6 7" key="2">
    <citation type="journal article" date="2013" name="PLoS ONE">
        <title>INDIGO - INtegrated Data Warehouse of MIcrobial GenOmes with Examples from the Red Sea Extremophiles.</title>
        <authorList>
            <person name="Alam I."/>
            <person name="Antunes A."/>
            <person name="Kamau A.A."/>
            <person name="Ba Alawi W."/>
            <person name="Kalkatawi M."/>
            <person name="Stingl U."/>
            <person name="Bajic V.B."/>
        </authorList>
    </citation>
    <scope>NUCLEOTIDE SEQUENCE [LARGE SCALE GENOMIC DNA]</scope>
    <source>
        <strain evidence="6 7">E1L3A</strain>
    </source>
</reference>
<evidence type="ECO:0000256" key="1">
    <source>
        <dbReference type="ARBA" id="ARBA00006586"/>
    </source>
</evidence>
<dbReference type="InterPro" id="IPR043147">
    <property type="entry name" value="Penicillin_amidase_A-knob"/>
</dbReference>
<evidence type="ECO:0000256" key="3">
    <source>
        <dbReference type="ARBA" id="ARBA00022801"/>
    </source>
</evidence>
<gene>
    <name evidence="6" type="primary">aaiD</name>
    <name evidence="6" type="ORF">SSPSH_001985</name>
</gene>
<dbReference type="InterPro" id="IPR043146">
    <property type="entry name" value="Penicillin_amidase_N_B-knob"/>
</dbReference>
<dbReference type="Pfam" id="PF01804">
    <property type="entry name" value="Penicil_amidase"/>
    <property type="match status" value="1"/>
</dbReference>
<feature type="compositionally biased region" description="Polar residues" evidence="5">
    <location>
        <begin position="724"/>
        <end position="733"/>
    </location>
</feature>
<name>U2E5U0_9GAMM</name>
<keyword evidence="7" id="KW-1185">Reference proteome</keyword>
<dbReference type="SUPFAM" id="SSF56235">
    <property type="entry name" value="N-terminal nucleophile aminohydrolases (Ntn hydrolases)"/>
    <property type="match status" value="1"/>
</dbReference>
<dbReference type="PROSITE" id="PS51257">
    <property type="entry name" value="PROKAR_LIPOPROTEIN"/>
    <property type="match status" value="1"/>
</dbReference>
<dbReference type="EMBL" id="AFNV02000012">
    <property type="protein sequence ID" value="ERJ19146.1"/>
    <property type="molecule type" value="Genomic_DNA"/>
</dbReference>
<comment type="similarity">
    <text evidence="1">Belongs to the peptidase S45 family.</text>
</comment>
<keyword evidence="3 6" id="KW-0378">Hydrolase</keyword>
<dbReference type="InterPro" id="IPR023343">
    <property type="entry name" value="Penicillin_amidase_dom1"/>
</dbReference>
<reference evidence="6 7" key="1">
    <citation type="journal article" date="2011" name="J. Bacteriol.">
        <title>Genome sequence of Salinisphaera shabanensis, a gammaproteobacterium from the harsh, variable environment of the brine-seawater interface of the Shaban Deep in the Red Sea.</title>
        <authorList>
            <person name="Antunes A."/>
            <person name="Alam I."/>
            <person name="Bajic V.B."/>
            <person name="Stingl U."/>
        </authorList>
    </citation>
    <scope>NUCLEOTIDE SEQUENCE [LARGE SCALE GENOMIC DNA]</scope>
    <source>
        <strain evidence="6 7">E1L3A</strain>
    </source>
</reference>
<evidence type="ECO:0000256" key="4">
    <source>
        <dbReference type="ARBA" id="ARBA00023145"/>
    </source>
</evidence>
<evidence type="ECO:0000256" key="5">
    <source>
        <dbReference type="SAM" id="MobiDB-lite"/>
    </source>
</evidence>
<dbReference type="STRING" id="1033802.SSPSH_001985"/>
<keyword evidence="4" id="KW-0865">Zymogen</keyword>
<sequence>MKTFNWKRPLLAASVSLCLTTGLIGCSSGGGDDDVDSGNDRGTGPAALRASQINAPDGKLSARIQTTTGGVPHITADNLQSVAFGSGYVQARDNICIIADSIVRARGERAMYYGPGTPINPDAPPRGQLGINIVTDFSYKALGLLEKAQDEFDELSAPSQAMLRGFAAGYNKYFDETGKASLPAKCKNGDWVRPITATDVYAYYQLVALYASGDQFTGGPIFLAVPPNTSPAPVPAARVGTASQTSSPFASAEPAAINAFNAESLARFARAATPESIGAKTDFNDRGMASNGWGIGSEMTENGKGALLSNPHFPYTGNRRLYQMQINVPGVYNVNGAGLIGVVVPLIGFNENVAWTHTVSKAQHFTLYDLELSPSDPLVYIKDGEPKQIEQRELAINVLLDPAQPPVPFTRTFYFSEYGPMLAGNVINENLPAWGGDFAGRESALTYRDANTETARQVVDQWLNMGRASNLAQFKKPFEACGSVLWVNTMYADDSGQAFYIDGTSVPQLSPGALQAFQARVNFNPVVAGLFDAGVTLLDGSRSLNDWIEGDCDGRVPYANAPKLERRDYVQNSNDSYWATNPDAFLTGYSPLYGKTNSILSPRTRMGLKMLENPTDPGLSTVAPAGSDGKFTGEEIINALYSNRAYYAETLLDELLERCRNAGDTAINTGAGSRSVAQGCAALAGWDGVYDVDSTGAHVFRVFMANYNPTYPAQFSVDFDPANPETTPSTPNAAPSDPAQDPMLASLARGLNRLDQVDIAYDARLGDVQRQQQTAGTPPNGMPEPSGSRIEWHGNQNLEGGFNIVLPSVSPVEDGTRYPRVAPAGTLDNTGDLSSTNNEGWLIAYGTSWHFGLSFGDNGPEGYGLVSYGQSDDAESDHFDDQDQRYSNKNYRTLLYRQADIDNDPNLETETIEATADAQ</sequence>
<dbReference type="Gene3D" id="3.60.20.10">
    <property type="entry name" value="Glutamine Phosphoribosylpyrophosphate, subunit 1, domain 1"/>
    <property type="match status" value="1"/>
</dbReference>
<dbReference type="GO" id="GO:0017000">
    <property type="term" value="P:antibiotic biosynthetic process"/>
    <property type="evidence" value="ECO:0007669"/>
    <property type="project" value="InterPro"/>
</dbReference>
<accession>U2E5U0</accession>
<dbReference type="InterPro" id="IPR029055">
    <property type="entry name" value="Ntn_hydrolases_N"/>
</dbReference>
<evidence type="ECO:0000313" key="7">
    <source>
        <dbReference type="Proteomes" id="UP000006242"/>
    </source>
</evidence>
<dbReference type="PANTHER" id="PTHR34218">
    <property type="entry name" value="PEPTIDASE S45 PENICILLIN AMIDASE"/>
    <property type="match status" value="1"/>
</dbReference>
<feature type="region of interest" description="Disordered" evidence="5">
    <location>
        <begin position="718"/>
        <end position="742"/>
    </location>
</feature>
<organism evidence="6 7">
    <name type="scientific">Salinisphaera shabanensis E1L3A</name>
    <dbReference type="NCBI Taxonomy" id="1033802"/>
    <lineage>
        <taxon>Bacteria</taxon>
        <taxon>Pseudomonadati</taxon>
        <taxon>Pseudomonadota</taxon>
        <taxon>Gammaproteobacteria</taxon>
        <taxon>Salinisphaerales</taxon>
        <taxon>Salinisphaeraceae</taxon>
        <taxon>Salinisphaera</taxon>
    </lineage>
</organism>
<dbReference type="Gene3D" id="1.10.1400.10">
    <property type="match status" value="1"/>
</dbReference>
<dbReference type="Proteomes" id="UP000006242">
    <property type="component" value="Unassembled WGS sequence"/>
</dbReference>
<dbReference type="MEROPS" id="S45.004"/>
<proteinExistence type="inferred from homology"/>
<dbReference type="GO" id="GO:0008953">
    <property type="term" value="F:penicillin amidase activity"/>
    <property type="evidence" value="ECO:0007669"/>
    <property type="project" value="UniProtKB-EC"/>
</dbReference>
<dbReference type="RefSeq" id="WP_021031633.1">
    <property type="nucleotide sequence ID" value="NZ_AFNV02000012.1"/>
</dbReference>
<dbReference type="PANTHER" id="PTHR34218:SF3">
    <property type="entry name" value="ACYL-HOMOSERINE LACTONE ACYLASE PVDQ"/>
    <property type="match status" value="1"/>
</dbReference>
<keyword evidence="2" id="KW-0732">Signal</keyword>